<proteinExistence type="predicted"/>
<protein>
    <submittedName>
        <fullName evidence="7">Permease of the major facilitator superfamily</fullName>
    </submittedName>
</protein>
<gene>
    <name evidence="7" type="ORF">OBRU01_19508</name>
</gene>
<dbReference type="InterPro" id="IPR027378">
    <property type="entry name" value="Nucleotide_channel_N"/>
</dbReference>
<organism evidence="7 8">
    <name type="scientific">Operophtera brumata</name>
    <name type="common">Winter moth</name>
    <name type="synonym">Phalaena brumata</name>
    <dbReference type="NCBI Taxonomy" id="104452"/>
    <lineage>
        <taxon>Eukaryota</taxon>
        <taxon>Metazoa</taxon>
        <taxon>Ecdysozoa</taxon>
        <taxon>Arthropoda</taxon>
        <taxon>Hexapoda</taxon>
        <taxon>Insecta</taxon>
        <taxon>Pterygota</taxon>
        <taxon>Neoptera</taxon>
        <taxon>Endopterygota</taxon>
        <taxon>Lepidoptera</taxon>
        <taxon>Glossata</taxon>
        <taxon>Ditrysia</taxon>
        <taxon>Geometroidea</taxon>
        <taxon>Geometridae</taxon>
        <taxon>Larentiinae</taxon>
        <taxon>Operophtera</taxon>
    </lineage>
</organism>
<dbReference type="PANTHER" id="PTHR11662">
    <property type="entry name" value="SOLUTE CARRIER FAMILY 17"/>
    <property type="match status" value="1"/>
</dbReference>
<keyword evidence="8" id="KW-1185">Reference proteome</keyword>
<dbReference type="InterPro" id="IPR036259">
    <property type="entry name" value="MFS_trans_sf"/>
</dbReference>
<evidence type="ECO:0000313" key="8">
    <source>
        <dbReference type="Proteomes" id="UP000037510"/>
    </source>
</evidence>
<evidence type="ECO:0000313" key="7">
    <source>
        <dbReference type="EMBL" id="KOB67636.1"/>
    </source>
</evidence>
<dbReference type="STRING" id="104452.A0A0L7KX49"/>
<comment type="caution">
    <text evidence="7">The sequence shown here is derived from an EMBL/GenBank/DDBJ whole genome shotgun (WGS) entry which is preliminary data.</text>
</comment>
<accession>A0A0L7KX49</accession>
<dbReference type="Gene3D" id="1.20.120.540">
    <property type="entry name" value="Voltage-gated potassium channels"/>
    <property type="match status" value="3"/>
</dbReference>
<keyword evidence="4 5" id="KW-0472">Membrane</keyword>
<evidence type="ECO:0000256" key="6">
    <source>
        <dbReference type="SAM" id="SignalP"/>
    </source>
</evidence>
<dbReference type="InterPro" id="IPR050382">
    <property type="entry name" value="MFS_Na/Anion_cotransporter"/>
</dbReference>
<feature type="transmembrane region" description="Helical" evidence="5">
    <location>
        <begin position="36"/>
        <end position="56"/>
    </location>
</feature>
<dbReference type="GO" id="GO:0006820">
    <property type="term" value="P:monoatomic anion transport"/>
    <property type="evidence" value="ECO:0007669"/>
    <property type="project" value="TreeGrafter"/>
</dbReference>
<evidence type="ECO:0000256" key="3">
    <source>
        <dbReference type="ARBA" id="ARBA00022989"/>
    </source>
</evidence>
<sequence length="324" mass="34620">MRHVMALLMFLGTTISYATRVSMSVAIVAMTSNNTYGYPVISMSVAIVAMTSNNTYGYPVSVRCARYCTTISYATRVSMSVAIVAMTSNNTYGYPIPAGMIAGRFGGKYLMFTAMACTGAVNLLVPFAAVKGDWIAVCACRVLMGLTQGLLYPSIHGVLGHWAPTAERSRLGTFVYAVSTECWGTRPPRLSAVDWAPSCMQVRLQGDWIAVCACRVLMGLTQGLLYPSIHGVLGHWAPTAERSRLGTFVYAGKDWIAVCACRVLMGLTQGLLYPSIHGVLGHWAPTAERSRLGTFVYAGLDGAVLQARGTGSPTLASDGPVIVT</sequence>
<feature type="signal peptide" evidence="6">
    <location>
        <begin position="1"/>
        <end position="18"/>
    </location>
</feature>
<keyword evidence="6" id="KW-0732">Signal</keyword>
<name>A0A0L7KX49_OPEBR</name>
<keyword evidence="3 5" id="KW-1133">Transmembrane helix</keyword>
<dbReference type="GO" id="GO:0016020">
    <property type="term" value="C:membrane"/>
    <property type="evidence" value="ECO:0007669"/>
    <property type="project" value="UniProtKB-SubCell"/>
</dbReference>
<evidence type="ECO:0000256" key="4">
    <source>
        <dbReference type="ARBA" id="ARBA00023136"/>
    </source>
</evidence>
<keyword evidence="2 5" id="KW-0812">Transmembrane</keyword>
<evidence type="ECO:0000256" key="1">
    <source>
        <dbReference type="ARBA" id="ARBA00004141"/>
    </source>
</evidence>
<dbReference type="PANTHER" id="PTHR11662:SF280">
    <property type="entry name" value="FI21844P1-RELATED"/>
    <property type="match status" value="1"/>
</dbReference>
<evidence type="ECO:0000256" key="2">
    <source>
        <dbReference type="ARBA" id="ARBA00022692"/>
    </source>
</evidence>
<comment type="subcellular location">
    <subcellularLocation>
        <location evidence="1">Membrane</location>
        <topology evidence="1">Multi-pass membrane protein</topology>
    </subcellularLocation>
</comment>
<dbReference type="AlphaFoldDB" id="A0A0L7KX49"/>
<dbReference type="GO" id="GO:0022857">
    <property type="term" value="F:transmembrane transporter activity"/>
    <property type="evidence" value="ECO:0007669"/>
    <property type="project" value="TreeGrafter"/>
</dbReference>
<dbReference type="SUPFAM" id="SSF103473">
    <property type="entry name" value="MFS general substrate transporter"/>
    <property type="match status" value="3"/>
</dbReference>
<evidence type="ECO:0000256" key="5">
    <source>
        <dbReference type="SAM" id="Phobius"/>
    </source>
</evidence>
<reference evidence="7 8" key="1">
    <citation type="journal article" date="2015" name="Genome Biol. Evol.">
        <title>The genome of winter moth (Operophtera brumata) provides a genomic perspective on sexual dimorphism and phenology.</title>
        <authorList>
            <person name="Derks M.F."/>
            <person name="Smit S."/>
            <person name="Salis L."/>
            <person name="Schijlen E."/>
            <person name="Bossers A."/>
            <person name="Mateman C."/>
            <person name="Pijl A.S."/>
            <person name="de Ridder D."/>
            <person name="Groenen M.A."/>
            <person name="Visser M.E."/>
            <person name="Megens H.J."/>
        </authorList>
    </citation>
    <scope>NUCLEOTIDE SEQUENCE [LARGE SCALE GENOMIC DNA]</scope>
    <source>
        <strain evidence="7">WM2013NL</strain>
        <tissue evidence="7">Head and thorax</tissue>
    </source>
</reference>
<feature type="chain" id="PRO_5005572944" evidence="6">
    <location>
        <begin position="19"/>
        <end position="324"/>
    </location>
</feature>
<dbReference type="Proteomes" id="UP000037510">
    <property type="component" value="Unassembled WGS sequence"/>
</dbReference>
<dbReference type="EMBL" id="JTDY01004882">
    <property type="protein sequence ID" value="KOB67636.1"/>
    <property type="molecule type" value="Genomic_DNA"/>
</dbReference>